<dbReference type="GO" id="GO:0005829">
    <property type="term" value="C:cytosol"/>
    <property type="evidence" value="ECO:0007669"/>
    <property type="project" value="TreeGrafter"/>
</dbReference>
<keyword evidence="2" id="KW-0418">Kinase</keyword>
<dbReference type="GO" id="GO:0010506">
    <property type="term" value="P:regulation of autophagy"/>
    <property type="evidence" value="ECO:0007669"/>
    <property type="project" value="InterPro"/>
</dbReference>
<organism evidence="2 3">
    <name type="scientific">Dillenia turbinata</name>
    <dbReference type="NCBI Taxonomy" id="194707"/>
    <lineage>
        <taxon>Eukaryota</taxon>
        <taxon>Viridiplantae</taxon>
        <taxon>Streptophyta</taxon>
        <taxon>Embryophyta</taxon>
        <taxon>Tracheophyta</taxon>
        <taxon>Spermatophyta</taxon>
        <taxon>Magnoliopsida</taxon>
        <taxon>eudicotyledons</taxon>
        <taxon>Gunneridae</taxon>
        <taxon>Pentapetalae</taxon>
        <taxon>Dilleniales</taxon>
        <taxon>Dilleniaceae</taxon>
        <taxon>Dillenia</taxon>
    </lineage>
</organism>
<dbReference type="Proteomes" id="UP001370490">
    <property type="component" value="Unassembled WGS sequence"/>
</dbReference>
<name>A0AAN8UVM0_9MAGN</name>
<comment type="caution">
    <text evidence="2">The sequence shown here is derived from an EMBL/GenBank/DDBJ whole genome shotgun (WGS) entry which is preliminary data.</text>
</comment>
<dbReference type="GO" id="GO:0005524">
    <property type="term" value="F:ATP binding"/>
    <property type="evidence" value="ECO:0007669"/>
    <property type="project" value="InterPro"/>
</dbReference>
<dbReference type="InterPro" id="IPR000719">
    <property type="entry name" value="Prot_kinase_dom"/>
</dbReference>
<sequence>MIIEEAKISSSDSQLEVVGDYILKLKVGEGPLSTLWKASSMVTQEEVALKQVFLSKLNPTLKNCLDCELNFLSSVRHPNIICLLHVIKHHGRVQGKTARRFLQQLGAGLENILLSCLDGDAVLKIADFGLLRTVQPSDHAGTVYGSPLYMAPEVDLCSLGAILIELLNGYPPFHGRTNAQNIKSSKSLPFSEIILHGLDAECVDMCSRLLMRDPGSRLSLQLSRLTKPCGVDCLSKAIKLNWFPVYELVPNLKIFGLKLFLCARILLPIAQSA</sequence>
<dbReference type="PANTHER" id="PTHR24348:SF53">
    <property type="entry name" value="SERINE_THREONINE-PROTEIN KINASE ATG1T"/>
    <property type="match status" value="1"/>
</dbReference>
<keyword evidence="3" id="KW-1185">Reference proteome</keyword>
<dbReference type="SUPFAM" id="SSF56112">
    <property type="entry name" value="Protein kinase-like (PK-like)"/>
    <property type="match status" value="1"/>
</dbReference>
<dbReference type="Gene3D" id="3.30.200.20">
    <property type="entry name" value="Phosphorylase Kinase, domain 1"/>
    <property type="match status" value="1"/>
</dbReference>
<feature type="domain" description="Protein kinase" evidence="1">
    <location>
        <begin position="1"/>
        <end position="243"/>
    </location>
</feature>
<dbReference type="Pfam" id="PF00069">
    <property type="entry name" value="Pkinase"/>
    <property type="match status" value="1"/>
</dbReference>
<proteinExistence type="predicted"/>
<accession>A0AAN8UVM0</accession>
<dbReference type="AlphaFoldDB" id="A0AAN8UVM0"/>
<dbReference type="PANTHER" id="PTHR24348">
    <property type="entry name" value="SERINE/THREONINE-PROTEIN KINASE UNC-51-RELATED"/>
    <property type="match status" value="1"/>
</dbReference>
<dbReference type="Gene3D" id="1.10.510.10">
    <property type="entry name" value="Transferase(Phosphotransferase) domain 1"/>
    <property type="match status" value="1"/>
</dbReference>
<evidence type="ECO:0000259" key="1">
    <source>
        <dbReference type="PROSITE" id="PS50011"/>
    </source>
</evidence>
<dbReference type="PROSITE" id="PS50011">
    <property type="entry name" value="PROTEIN_KINASE_DOM"/>
    <property type="match status" value="1"/>
</dbReference>
<dbReference type="GO" id="GO:0000407">
    <property type="term" value="C:phagophore assembly site"/>
    <property type="evidence" value="ECO:0007669"/>
    <property type="project" value="TreeGrafter"/>
</dbReference>
<reference evidence="2 3" key="1">
    <citation type="submission" date="2023-12" db="EMBL/GenBank/DDBJ databases">
        <title>A high-quality genome assembly for Dillenia turbinata (Dilleniales).</title>
        <authorList>
            <person name="Chanderbali A."/>
        </authorList>
    </citation>
    <scope>NUCLEOTIDE SEQUENCE [LARGE SCALE GENOMIC DNA]</scope>
    <source>
        <strain evidence="2">LSX21</strain>
        <tissue evidence="2">Leaf</tissue>
    </source>
</reference>
<keyword evidence="2" id="KW-0808">Transferase</keyword>
<evidence type="ECO:0000313" key="3">
    <source>
        <dbReference type="Proteomes" id="UP001370490"/>
    </source>
</evidence>
<gene>
    <name evidence="2" type="ORF">RJ641_011159</name>
</gene>
<dbReference type="GO" id="GO:0016020">
    <property type="term" value="C:membrane"/>
    <property type="evidence" value="ECO:0007669"/>
    <property type="project" value="TreeGrafter"/>
</dbReference>
<dbReference type="EMBL" id="JBAMMX010000018">
    <property type="protein sequence ID" value="KAK6922855.1"/>
    <property type="molecule type" value="Genomic_DNA"/>
</dbReference>
<dbReference type="GO" id="GO:0005776">
    <property type="term" value="C:autophagosome"/>
    <property type="evidence" value="ECO:0007669"/>
    <property type="project" value="TreeGrafter"/>
</dbReference>
<dbReference type="InterPro" id="IPR045269">
    <property type="entry name" value="Atg1-like"/>
</dbReference>
<protein>
    <submittedName>
        <fullName evidence="2">Protein kinase domain</fullName>
    </submittedName>
</protein>
<dbReference type="GO" id="GO:0004674">
    <property type="term" value="F:protein serine/threonine kinase activity"/>
    <property type="evidence" value="ECO:0007669"/>
    <property type="project" value="InterPro"/>
</dbReference>
<evidence type="ECO:0000313" key="2">
    <source>
        <dbReference type="EMBL" id="KAK6922855.1"/>
    </source>
</evidence>
<dbReference type="InterPro" id="IPR011009">
    <property type="entry name" value="Kinase-like_dom_sf"/>
</dbReference>
<dbReference type="GO" id="GO:0000045">
    <property type="term" value="P:autophagosome assembly"/>
    <property type="evidence" value="ECO:0007669"/>
    <property type="project" value="TreeGrafter"/>
</dbReference>